<comment type="caution">
    <text evidence="2">The sequence shown here is derived from an EMBL/GenBank/DDBJ whole genome shotgun (WGS) entry which is preliminary data.</text>
</comment>
<reference evidence="2 3" key="1">
    <citation type="submission" date="2020-04" db="EMBL/GenBank/DDBJ databases">
        <title>Genomic insights into acetone-butanol-ethanol (ABE) fermentation by sequencing solventogenic clostridia strains.</title>
        <authorList>
            <person name="Brown S."/>
        </authorList>
    </citation>
    <scope>NUCLEOTIDE SEQUENCE [LARGE SCALE GENOMIC DNA]</scope>
    <source>
        <strain evidence="2 3">DJ011</strain>
    </source>
</reference>
<accession>A0A923E9H7</accession>
<feature type="domain" description="YgjP-like metallopeptidase" evidence="1">
    <location>
        <begin position="38"/>
        <end position="160"/>
    </location>
</feature>
<proteinExistence type="predicted"/>
<gene>
    <name evidence="2" type="ORF">HGG79_05320</name>
</gene>
<organism evidence="2 3">
    <name type="scientific">Clostridium tetanomorphum</name>
    <dbReference type="NCBI Taxonomy" id="1553"/>
    <lineage>
        <taxon>Bacteria</taxon>
        <taxon>Bacillati</taxon>
        <taxon>Bacillota</taxon>
        <taxon>Clostridia</taxon>
        <taxon>Eubacteriales</taxon>
        <taxon>Clostridiaceae</taxon>
        <taxon>Clostridium</taxon>
    </lineage>
</organism>
<dbReference type="EMBL" id="JAAZWO010000005">
    <property type="protein sequence ID" value="MBC2397201.1"/>
    <property type="molecule type" value="Genomic_DNA"/>
</dbReference>
<name>A0A923E9H7_CLOTT</name>
<dbReference type="InterPro" id="IPR053136">
    <property type="entry name" value="UTP_pyrophosphatase-like"/>
</dbReference>
<protein>
    <submittedName>
        <fullName evidence="2">M48 family metallopeptidase</fullName>
    </submittedName>
</protein>
<dbReference type="CDD" id="cd07344">
    <property type="entry name" value="M48_yhfN_like"/>
    <property type="match status" value="1"/>
</dbReference>
<dbReference type="Pfam" id="PF01863">
    <property type="entry name" value="YgjP-like"/>
    <property type="match status" value="1"/>
</dbReference>
<sequence>MSLQQLQSNLLFLGKDYEVVQIIYNDDKIKIFIRGKNIEIYIPKIIKKVDYKYLIWGKLKIWYREMCRDIIEEKLNNYCRILNVKYNNFRIKDQKTRWGSCSSKNNLNFNWRIIMAPEWVLDYIIVHELCHLIHFNHSKDFWNEVRKYIPNYEEAILWLKVNGYKLMSIN</sequence>
<evidence type="ECO:0000313" key="2">
    <source>
        <dbReference type="EMBL" id="MBC2397201.1"/>
    </source>
</evidence>
<keyword evidence="3" id="KW-1185">Reference proteome</keyword>
<dbReference type="AlphaFoldDB" id="A0A923E9H7"/>
<dbReference type="Proteomes" id="UP000563151">
    <property type="component" value="Unassembled WGS sequence"/>
</dbReference>
<evidence type="ECO:0000259" key="1">
    <source>
        <dbReference type="Pfam" id="PF01863"/>
    </source>
</evidence>
<dbReference type="PANTHER" id="PTHR30399:SF1">
    <property type="entry name" value="UTP PYROPHOSPHATASE"/>
    <property type="match status" value="1"/>
</dbReference>
<evidence type="ECO:0000313" key="3">
    <source>
        <dbReference type="Proteomes" id="UP000563151"/>
    </source>
</evidence>
<dbReference type="PANTHER" id="PTHR30399">
    <property type="entry name" value="UNCHARACTERIZED PROTEIN YGJP"/>
    <property type="match status" value="1"/>
</dbReference>
<dbReference type="InterPro" id="IPR002725">
    <property type="entry name" value="YgjP-like_metallopeptidase"/>
</dbReference>
<dbReference type="Gene3D" id="3.30.2010.10">
    <property type="entry name" value="Metalloproteases ('zincins'), catalytic domain"/>
    <property type="match status" value="1"/>
</dbReference>
<dbReference type="RefSeq" id="WP_051593071.1">
    <property type="nucleotide sequence ID" value="NZ_JAAZWO010000005.1"/>
</dbReference>